<protein>
    <recommendedName>
        <fullName evidence="1">Peptidase M24 domain-containing protein</fullName>
    </recommendedName>
</protein>
<proteinExistence type="predicted"/>
<dbReference type="Proteomes" id="UP000177575">
    <property type="component" value="Unassembled WGS sequence"/>
</dbReference>
<dbReference type="EMBL" id="MHTC01000040">
    <property type="protein sequence ID" value="OHA54768.1"/>
    <property type="molecule type" value="Genomic_DNA"/>
</dbReference>
<sequence>MPFYALPVIQELRAVKSAREVAFIVRAQRTSEMVLNEVVRKLKLGVSEIQLARFIVARFKHYGVKALAFEPIVAFGKGSADIHHWATKARLKKNQVVMFDFGCTVNNFCSDMTRTFWFGEPTKKFKRVYGAVLTAQKKALKLLISGEKRADKIDISARKFLHKKFGKSKFTHGLGHGIGTAIHEWPNFKPASTDILPVGCVMTVEPGVYLSGWGGVRIEDLVLVKSHGIRNLTCVPKDINSVVI</sequence>
<reference evidence="2 3" key="1">
    <citation type="journal article" date="2016" name="Nat. Commun.">
        <title>Thousands of microbial genomes shed light on interconnected biogeochemical processes in an aquifer system.</title>
        <authorList>
            <person name="Anantharaman K."/>
            <person name="Brown C.T."/>
            <person name="Hug L.A."/>
            <person name="Sharon I."/>
            <person name="Castelle C.J."/>
            <person name="Probst A.J."/>
            <person name="Thomas B.C."/>
            <person name="Singh A."/>
            <person name="Wilkins M.J."/>
            <person name="Karaoz U."/>
            <person name="Brodie E.L."/>
            <person name="Williams K.H."/>
            <person name="Hubbard S.S."/>
            <person name="Banfield J.F."/>
        </authorList>
    </citation>
    <scope>NUCLEOTIDE SEQUENCE [LARGE SCALE GENOMIC DNA]</scope>
</reference>
<dbReference type="PANTHER" id="PTHR46112">
    <property type="entry name" value="AMINOPEPTIDASE"/>
    <property type="match status" value="1"/>
</dbReference>
<dbReference type="InterPro" id="IPR000994">
    <property type="entry name" value="Pept_M24"/>
</dbReference>
<gene>
    <name evidence="2" type="ORF">A2388_00390</name>
</gene>
<accession>A0A1G2Q2G7</accession>
<dbReference type="SUPFAM" id="SSF55920">
    <property type="entry name" value="Creatinase/aminopeptidase"/>
    <property type="match status" value="1"/>
</dbReference>
<dbReference type="AlphaFoldDB" id="A0A1G2Q2G7"/>
<dbReference type="InterPro" id="IPR036005">
    <property type="entry name" value="Creatinase/aminopeptidase-like"/>
</dbReference>
<dbReference type="Gene3D" id="3.90.230.10">
    <property type="entry name" value="Creatinase/methionine aminopeptidase superfamily"/>
    <property type="match status" value="1"/>
</dbReference>
<evidence type="ECO:0000313" key="2">
    <source>
        <dbReference type="EMBL" id="OHA54768.1"/>
    </source>
</evidence>
<evidence type="ECO:0000259" key="1">
    <source>
        <dbReference type="Pfam" id="PF00557"/>
    </source>
</evidence>
<organism evidence="2 3">
    <name type="scientific">Candidatus Veblenbacteria bacterium RIFOXYB1_FULL_43_13</name>
    <dbReference type="NCBI Taxonomy" id="1802426"/>
    <lineage>
        <taxon>Bacteria</taxon>
        <taxon>Candidatus Vebleniibacteriota</taxon>
    </lineage>
</organism>
<feature type="domain" description="Peptidase M24" evidence="1">
    <location>
        <begin position="24"/>
        <end position="225"/>
    </location>
</feature>
<dbReference type="Pfam" id="PF00557">
    <property type="entry name" value="Peptidase_M24"/>
    <property type="match status" value="1"/>
</dbReference>
<dbReference type="InterPro" id="IPR050659">
    <property type="entry name" value="Peptidase_M24B"/>
</dbReference>
<evidence type="ECO:0000313" key="3">
    <source>
        <dbReference type="Proteomes" id="UP000177575"/>
    </source>
</evidence>
<comment type="caution">
    <text evidence="2">The sequence shown here is derived from an EMBL/GenBank/DDBJ whole genome shotgun (WGS) entry which is preliminary data.</text>
</comment>
<dbReference type="PANTHER" id="PTHR46112:SF3">
    <property type="entry name" value="AMINOPEPTIDASE YPDF"/>
    <property type="match status" value="1"/>
</dbReference>
<name>A0A1G2Q2G7_9BACT</name>